<organism evidence="1 2">
    <name type="scientific">Mycolicibacterium mageritense</name>
    <name type="common">Mycobacterium mageritense</name>
    <dbReference type="NCBI Taxonomy" id="53462"/>
    <lineage>
        <taxon>Bacteria</taxon>
        <taxon>Bacillati</taxon>
        <taxon>Actinomycetota</taxon>
        <taxon>Actinomycetes</taxon>
        <taxon>Mycobacteriales</taxon>
        <taxon>Mycobacteriaceae</taxon>
        <taxon>Mycolicibacterium</taxon>
    </lineage>
</organism>
<evidence type="ECO:0000313" key="2">
    <source>
        <dbReference type="Proteomes" id="UP000465622"/>
    </source>
</evidence>
<keyword evidence="2" id="KW-1185">Reference proteome</keyword>
<dbReference type="RefSeq" id="WP_036431289.1">
    <property type="nucleotide sequence ID" value="NZ_AP022567.1"/>
</dbReference>
<proteinExistence type="predicted"/>
<evidence type="ECO:0000313" key="1">
    <source>
        <dbReference type="EMBL" id="BBX33605.1"/>
    </source>
</evidence>
<accession>A0ABM7HSR0</accession>
<dbReference type="Proteomes" id="UP000465622">
    <property type="component" value="Chromosome"/>
</dbReference>
<sequence length="290" mass="32245">MSWNPRRFAIAVNDSQYTRGRQALWLTADAIERIGSALKHETLNFADAPPFPDEGLVVGFAEGMETEAGDIVHAVRVIPLPQGQGAIHTHLCTPEPTLGEVLAQPDREQVFSGVGGSLYYALSHRMEFLDAQSEMVADSSIGRVSLADSCRWLFTSRGLPVDHLLVDGLNPTERAVIRYFAHAAWVLLHEPVEREVSATVLTPTPIRAGKGRRARDVSVSVIDVRRSTTTRSAPSGRVIEHDHRWTRRAGWAWRACGKGKAERRRVWIDEVICGPADKPLIRRPKVQVLR</sequence>
<name>A0ABM7HSR0_MYCME</name>
<protein>
    <submittedName>
        <fullName evidence="1">Uncharacterized protein</fullName>
    </submittedName>
</protein>
<reference evidence="1 2" key="1">
    <citation type="journal article" date="2019" name="Emerg. Microbes Infect.">
        <title>Comprehensive subspecies identification of 175 nontuberculous mycobacteria species based on 7547 genomic profiles.</title>
        <authorList>
            <person name="Matsumoto Y."/>
            <person name="Kinjo T."/>
            <person name="Motooka D."/>
            <person name="Nabeya D."/>
            <person name="Jung N."/>
            <person name="Uechi K."/>
            <person name="Horii T."/>
            <person name="Iida T."/>
            <person name="Fujita J."/>
            <person name="Nakamura S."/>
        </authorList>
    </citation>
    <scope>NUCLEOTIDE SEQUENCE [LARGE SCALE GENOMIC DNA]</scope>
    <source>
        <strain evidence="1 2">JCM 12375</strain>
    </source>
</reference>
<gene>
    <name evidence="1" type="ORF">MMAGJ_28870</name>
</gene>
<dbReference type="EMBL" id="AP022567">
    <property type="protein sequence ID" value="BBX33605.1"/>
    <property type="molecule type" value="Genomic_DNA"/>
</dbReference>